<accession>A0A9P4MPF2</accession>
<feature type="region of interest" description="Disordered" evidence="3">
    <location>
        <begin position="369"/>
        <end position="390"/>
    </location>
</feature>
<feature type="region of interest" description="Disordered" evidence="3">
    <location>
        <begin position="413"/>
        <end position="441"/>
    </location>
</feature>
<sequence>MDGGEDNSREQNVSKRRQKPSDPLAEDEAPKAKRQRVSRACDQCRLSRDKCDGKSPCHTCVANGRDCSYTTSPKKRGIQPGYIRTLELSLALLINRDFEAEKHLLSQLSSHRSSLRQSVSLKDTTQPDDLFSKWTNSGVCKQIDTLLSGSLEADLPVPDITPQSGPVARIWPSDAPSEVLSGAILQLPTEFWSLLDHYYTYTHNWLPVSEKNEILKTAYSYPIDESNLHSSGDLGRHAELWAIIALTCQQRLGSTAANAAAAATARRLIPHKTSTLDTGHVRALLLLALSSHAKGDKLGSWMDVGTAIRILTYHMKLTSDDPRLPYLTLACHVVECIISAQLDIDPHLAKQTLSQVARVQEDGLEEWSPWQPLAGDEGSNVRKTPHSRQPGRCMSTFNSLANICGTLCARTGDRRDRDDDDRHAIGSAWRNPVSSNAPGTPQQLHLDTIAAWAHYKNRSLSRADFEQTLSYNLLQFRHCGGLGAIPPTLIPIVDSFVSSGKAAIPDTYVSTASEVLRLWSDSSSSRRSQAYASRTSDASYSRQPGAITVPQDAPQPDLMSYPADLSDPAPHPIQSWVNNIPKYPIQNAPLDNTSIPMASMNQDTPSGISDGALNPDFEAIFEEMAQLDGTRHANDGSQQFMQNLGLGPDSDLRAFFGADYQESDPLLAYIQFDRPPQPGATDSSNYPR</sequence>
<dbReference type="Pfam" id="PF00172">
    <property type="entry name" value="Zn_clus"/>
    <property type="match status" value="1"/>
</dbReference>
<protein>
    <recommendedName>
        <fullName evidence="4">Zn(2)-C6 fungal-type domain-containing protein</fullName>
    </recommendedName>
</protein>
<keyword evidence="2" id="KW-0539">Nucleus</keyword>
<evidence type="ECO:0000256" key="2">
    <source>
        <dbReference type="ARBA" id="ARBA00023242"/>
    </source>
</evidence>
<dbReference type="GO" id="GO:0008270">
    <property type="term" value="F:zinc ion binding"/>
    <property type="evidence" value="ECO:0007669"/>
    <property type="project" value="InterPro"/>
</dbReference>
<feature type="region of interest" description="Disordered" evidence="3">
    <location>
        <begin position="1"/>
        <end position="37"/>
    </location>
</feature>
<dbReference type="InterPro" id="IPR036864">
    <property type="entry name" value="Zn2-C6_fun-type_DNA-bd_sf"/>
</dbReference>
<dbReference type="PANTHER" id="PTHR47655:SF2">
    <property type="entry name" value="QUINIC ACID UTILIZATION ACTIVATOR"/>
    <property type="match status" value="1"/>
</dbReference>
<dbReference type="OrthoDB" id="3364175at2759"/>
<dbReference type="PANTHER" id="PTHR47655">
    <property type="entry name" value="QUINIC ACID UTILIZATION ACTIVATOR"/>
    <property type="match status" value="1"/>
</dbReference>
<comment type="caution">
    <text evidence="5">The sequence shown here is derived from an EMBL/GenBank/DDBJ whole genome shotgun (WGS) entry which is preliminary data.</text>
</comment>
<evidence type="ECO:0000256" key="3">
    <source>
        <dbReference type="SAM" id="MobiDB-lite"/>
    </source>
</evidence>
<gene>
    <name evidence="5" type="ORF">K461DRAFT_289526</name>
</gene>
<feature type="region of interest" description="Disordered" evidence="3">
    <location>
        <begin position="527"/>
        <end position="556"/>
    </location>
</feature>
<feature type="compositionally biased region" description="Polar residues" evidence="3">
    <location>
        <begin position="432"/>
        <end position="441"/>
    </location>
</feature>
<feature type="compositionally biased region" description="Basic and acidic residues" evidence="3">
    <location>
        <begin position="413"/>
        <end position="424"/>
    </location>
</feature>
<evidence type="ECO:0000313" key="5">
    <source>
        <dbReference type="EMBL" id="KAF2157184.1"/>
    </source>
</evidence>
<evidence type="ECO:0000259" key="4">
    <source>
        <dbReference type="PROSITE" id="PS50048"/>
    </source>
</evidence>
<keyword evidence="6" id="KW-1185">Reference proteome</keyword>
<dbReference type="AlphaFoldDB" id="A0A9P4MPF2"/>
<dbReference type="GO" id="GO:0006351">
    <property type="term" value="P:DNA-templated transcription"/>
    <property type="evidence" value="ECO:0007669"/>
    <property type="project" value="InterPro"/>
</dbReference>
<dbReference type="InterPro" id="IPR052783">
    <property type="entry name" value="Metabolic/Drug-Res_Regulator"/>
</dbReference>
<dbReference type="PROSITE" id="PS50048">
    <property type="entry name" value="ZN2_CY6_FUNGAL_2"/>
    <property type="match status" value="1"/>
</dbReference>
<name>A0A9P4MPF2_9PEZI</name>
<dbReference type="PROSITE" id="PS00463">
    <property type="entry name" value="ZN2_CY6_FUNGAL_1"/>
    <property type="match status" value="1"/>
</dbReference>
<dbReference type="Pfam" id="PF04082">
    <property type="entry name" value="Fungal_trans"/>
    <property type="match status" value="1"/>
</dbReference>
<dbReference type="Gene3D" id="4.10.240.10">
    <property type="entry name" value="Zn(2)-C6 fungal-type DNA-binding domain"/>
    <property type="match status" value="1"/>
</dbReference>
<dbReference type="EMBL" id="ML996081">
    <property type="protein sequence ID" value="KAF2157184.1"/>
    <property type="molecule type" value="Genomic_DNA"/>
</dbReference>
<dbReference type="GO" id="GO:0000981">
    <property type="term" value="F:DNA-binding transcription factor activity, RNA polymerase II-specific"/>
    <property type="evidence" value="ECO:0007669"/>
    <property type="project" value="InterPro"/>
</dbReference>
<feature type="compositionally biased region" description="Basic and acidic residues" evidence="3">
    <location>
        <begin position="1"/>
        <end position="13"/>
    </location>
</feature>
<dbReference type="GO" id="GO:0045944">
    <property type="term" value="P:positive regulation of transcription by RNA polymerase II"/>
    <property type="evidence" value="ECO:0007669"/>
    <property type="project" value="TreeGrafter"/>
</dbReference>
<dbReference type="CDD" id="cd00067">
    <property type="entry name" value="GAL4"/>
    <property type="match status" value="1"/>
</dbReference>
<feature type="domain" description="Zn(2)-C6 fungal-type" evidence="4">
    <location>
        <begin position="40"/>
        <end position="69"/>
    </location>
</feature>
<proteinExistence type="predicted"/>
<evidence type="ECO:0000313" key="6">
    <source>
        <dbReference type="Proteomes" id="UP000799439"/>
    </source>
</evidence>
<evidence type="ECO:0000256" key="1">
    <source>
        <dbReference type="ARBA" id="ARBA00022723"/>
    </source>
</evidence>
<keyword evidence="1" id="KW-0479">Metal-binding</keyword>
<feature type="compositionally biased region" description="Low complexity" evidence="3">
    <location>
        <begin position="527"/>
        <end position="536"/>
    </location>
</feature>
<dbReference type="InterPro" id="IPR001138">
    <property type="entry name" value="Zn2Cys6_DnaBD"/>
</dbReference>
<dbReference type="SUPFAM" id="SSF57701">
    <property type="entry name" value="Zn2/Cys6 DNA-binding domain"/>
    <property type="match status" value="1"/>
</dbReference>
<dbReference type="Proteomes" id="UP000799439">
    <property type="component" value="Unassembled WGS sequence"/>
</dbReference>
<dbReference type="InterPro" id="IPR007219">
    <property type="entry name" value="XnlR_reg_dom"/>
</dbReference>
<reference evidence="5" key="1">
    <citation type="journal article" date="2020" name="Stud. Mycol.">
        <title>101 Dothideomycetes genomes: a test case for predicting lifestyles and emergence of pathogens.</title>
        <authorList>
            <person name="Haridas S."/>
            <person name="Albert R."/>
            <person name="Binder M."/>
            <person name="Bloem J."/>
            <person name="Labutti K."/>
            <person name="Salamov A."/>
            <person name="Andreopoulos B."/>
            <person name="Baker S."/>
            <person name="Barry K."/>
            <person name="Bills G."/>
            <person name="Bluhm B."/>
            <person name="Cannon C."/>
            <person name="Castanera R."/>
            <person name="Culley D."/>
            <person name="Daum C."/>
            <person name="Ezra D."/>
            <person name="Gonzalez J."/>
            <person name="Henrissat B."/>
            <person name="Kuo A."/>
            <person name="Liang C."/>
            <person name="Lipzen A."/>
            <person name="Lutzoni F."/>
            <person name="Magnuson J."/>
            <person name="Mondo S."/>
            <person name="Nolan M."/>
            <person name="Ohm R."/>
            <person name="Pangilinan J."/>
            <person name="Park H.-J."/>
            <person name="Ramirez L."/>
            <person name="Alfaro M."/>
            <person name="Sun H."/>
            <person name="Tritt A."/>
            <person name="Yoshinaga Y."/>
            <person name="Zwiers L.-H."/>
            <person name="Turgeon B."/>
            <person name="Goodwin S."/>
            <person name="Spatafora J."/>
            <person name="Crous P."/>
            <person name="Grigoriev I."/>
        </authorList>
    </citation>
    <scope>NUCLEOTIDE SEQUENCE</scope>
    <source>
        <strain evidence="5">CBS 260.36</strain>
    </source>
</reference>
<dbReference type="GO" id="GO:0003677">
    <property type="term" value="F:DNA binding"/>
    <property type="evidence" value="ECO:0007669"/>
    <property type="project" value="InterPro"/>
</dbReference>
<organism evidence="5 6">
    <name type="scientific">Myriangium duriaei CBS 260.36</name>
    <dbReference type="NCBI Taxonomy" id="1168546"/>
    <lineage>
        <taxon>Eukaryota</taxon>
        <taxon>Fungi</taxon>
        <taxon>Dikarya</taxon>
        <taxon>Ascomycota</taxon>
        <taxon>Pezizomycotina</taxon>
        <taxon>Dothideomycetes</taxon>
        <taxon>Dothideomycetidae</taxon>
        <taxon>Myriangiales</taxon>
        <taxon>Myriangiaceae</taxon>
        <taxon>Myriangium</taxon>
    </lineage>
</organism>
<dbReference type="SMART" id="SM00066">
    <property type="entry name" value="GAL4"/>
    <property type="match status" value="1"/>
</dbReference>